<accession>K2HDU7</accession>
<proteinExistence type="predicted"/>
<evidence type="ECO:0000256" key="1">
    <source>
        <dbReference type="SAM" id="Coils"/>
    </source>
</evidence>
<keyword evidence="2" id="KW-0732">Signal</keyword>
<feature type="signal peptide" evidence="2">
    <location>
        <begin position="1"/>
        <end position="19"/>
    </location>
</feature>
<reference evidence="3 4" key="1">
    <citation type="submission" date="2011-11" db="EMBL/GenBank/DDBJ databases">
        <authorList>
            <person name="Hannick L."/>
            <person name="Karamycheva S."/>
            <person name="Lorenzi H."/>
            <person name="Caler E."/>
        </authorList>
    </citation>
    <scope>NUCLEOTIDE SEQUENCE [LARGE SCALE GENOMIC DNA]</scope>
    <source>
        <strain evidence="3 4">P19</strain>
    </source>
</reference>
<dbReference type="OrthoDB" id="10287613at2759"/>
<evidence type="ECO:0000313" key="4">
    <source>
        <dbReference type="Proteomes" id="UP000006769"/>
    </source>
</evidence>
<evidence type="ECO:0000256" key="2">
    <source>
        <dbReference type="SAM" id="SignalP"/>
    </source>
</evidence>
<feature type="chain" id="PRO_5003861145" evidence="2">
    <location>
        <begin position="20"/>
        <end position="736"/>
    </location>
</feature>
<dbReference type="AlphaFoldDB" id="K2HDU7"/>
<dbReference type="OMA" id="YTQPDFK"/>
<dbReference type="GeneID" id="20072867"/>
<sequence>MLKIKRIELLLLFIILSMGKYIGFFPSNHECSMNDTCVALRKNQFTYYYKYKEGDEHYERINSIFRKIEKDFNYYSKTLSNEGKKYLDPIRTCFGRLKNSYNSFKSEMTTINPQVEDIRSKYENCEDSVKQLVEKQTEDYYEHLKNENEFDNNTALVQASQSLSKNLNDVNQLANLTRNYIENPTALLKSLTQQFAHLKKSLLACKGDRKQIEDIIKSSPALKNWNELIDKAKVANEVFIDLWEGYLYFKGFKCNTAQQDNAINTLKDIVKKRTRKFNPSVQANVEHSISKVFDDNERDIIEHGLHLENNFYTQPDFKEKMLAKWNTTYSPTNVQKPRKSMGPTQILEAALKNAKKSKNKELVKELTSKLKMSKLIDDKSYRDNVINQAGEVYKKQLSGEYSKEKRKNWKEDIAKAMKKILGGEGSGDKIKQEIIKRLVHRHEKLVGGGDNIKGNNYVNTISENNNEMDKVTNSQVLVRSNNKGSKTKLLTKAQRTSKQNENKTKNERIKNKKIVVQARKTEIERRLDKEIAQEMKRQILIKEQARKKILNEIKKEYNQKKIRRTKHEEREKEIKKIRKLRDKLDYLFTKRESEEKDNRMNKRIRELKTMISDHFFKRKQLRKIYNKIKYSVDPIQQVNKLVELYHKQNKMMGIHSIDDIYGDVNSNIPLLRKEERKLLRRMGIKKKQTIDYDDVIPTPPNEDIDNPEEKIIKLERQVNQQKWKRCGCGVNYRKNF</sequence>
<evidence type="ECO:0000313" key="3">
    <source>
        <dbReference type="EMBL" id="EKE40974.1"/>
    </source>
</evidence>
<dbReference type="Proteomes" id="UP000006769">
    <property type="component" value="Unassembled WGS sequence"/>
</dbReference>
<keyword evidence="1" id="KW-0175">Coiled coil</keyword>
<dbReference type="EMBL" id="JH926365">
    <property type="protein sequence ID" value="EKE40974.1"/>
    <property type="molecule type" value="Genomic_DNA"/>
</dbReference>
<dbReference type="VEuPathDB" id="AmoebaDB:ENU1_073290"/>
<feature type="coiled-coil region" evidence="1">
    <location>
        <begin position="532"/>
        <end position="610"/>
    </location>
</feature>
<dbReference type="RefSeq" id="XP_008856691.1">
    <property type="nucleotide sequence ID" value="XM_008858469.1"/>
</dbReference>
<protein>
    <submittedName>
        <fullName evidence="3">Uncharacterized protein</fullName>
    </submittedName>
</protein>
<gene>
    <name evidence="3" type="ORF">ENU1_073290</name>
</gene>
<organism evidence="3 4">
    <name type="scientific">Entamoeba nuttalli (strain P19)</name>
    <name type="common">Amoeba</name>
    <dbReference type="NCBI Taxonomy" id="1076696"/>
    <lineage>
        <taxon>Eukaryota</taxon>
        <taxon>Amoebozoa</taxon>
        <taxon>Evosea</taxon>
        <taxon>Archamoebae</taxon>
        <taxon>Mastigamoebida</taxon>
        <taxon>Entamoebidae</taxon>
        <taxon>Entamoeba</taxon>
    </lineage>
</organism>
<name>K2HDU7_ENTNP</name>